<keyword evidence="2" id="KW-0805">Transcription regulation</keyword>
<organism evidence="7 8">
    <name type="scientific">Vigna mungo</name>
    <name type="common">Black gram</name>
    <name type="synonym">Phaseolus mungo</name>
    <dbReference type="NCBI Taxonomy" id="3915"/>
    <lineage>
        <taxon>Eukaryota</taxon>
        <taxon>Viridiplantae</taxon>
        <taxon>Streptophyta</taxon>
        <taxon>Embryophyta</taxon>
        <taxon>Tracheophyta</taxon>
        <taxon>Spermatophyta</taxon>
        <taxon>Magnoliopsida</taxon>
        <taxon>eudicotyledons</taxon>
        <taxon>Gunneridae</taxon>
        <taxon>Pentapetalae</taxon>
        <taxon>rosids</taxon>
        <taxon>fabids</taxon>
        <taxon>Fabales</taxon>
        <taxon>Fabaceae</taxon>
        <taxon>Papilionoideae</taxon>
        <taxon>50 kb inversion clade</taxon>
        <taxon>NPAAA clade</taxon>
        <taxon>indigoferoid/millettioid clade</taxon>
        <taxon>Phaseoleae</taxon>
        <taxon>Vigna</taxon>
    </lineage>
</organism>
<accession>A0AAQ3PC28</accession>
<dbReference type="InterPro" id="IPR036576">
    <property type="entry name" value="WRKY_dom_sf"/>
</dbReference>
<dbReference type="SUPFAM" id="SSF118290">
    <property type="entry name" value="WRKY DNA-binding domain"/>
    <property type="match status" value="1"/>
</dbReference>
<keyword evidence="8" id="KW-1185">Reference proteome</keyword>
<comment type="subcellular location">
    <subcellularLocation>
        <location evidence="1">Nucleus</location>
    </subcellularLocation>
</comment>
<dbReference type="Gene3D" id="2.20.25.80">
    <property type="entry name" value="WRKY domain"/>
    <property type="match status" value="1"/>
</dbReference>
<dbReference type="GO" id="GO:0005634">
    <property type="term" value="C:nucleus"/>
    <property type="evidence" value="ECO:0007669"/>
    <property type="project" value="UniProtKB-SubCell"/>
</dbReference>
<sequence>MHKNIYSFTEKLTTTALHCRGYYRCTHKHTRGCRATKQIQRLDEDPTTIEVTYIGIHSCTQKLDLRAESGDAEVLVAESRDAKVLVAESGDAEVLEDFWGKANSVSSSNKSSITVLEGISAEPQELQMSLPLEDDLDLSV</sequence>
<evidence type="ECO:0000313" key="8">
    <source>
        <dbReference type="Proteomes" id="UP001374535"/>
    </source>
</evidence>
<dbReference type="Proteomes" id="UP001374535">
    <property type="component" value="Chromosome 1"/>
</dbReference>
<dbReference type="GO" id="GO:0043565">
    <property type="term" value="F:sequence-specific DNA binding"/>
    <property type="evidence" value="ECO:0007669"/>
    <property type="project" value="InterPro"/>
</dbReference>
<dbReference type="SMART" id="SM00774">
    <property type="entry name" value="WRKY"/>
    <property type="match status" value="1"/>
</dbReference>
<gene>
    <name evidence="7" type="ORF">V8G54_004625</name>
</gene>
<dbReference type="EMBL" id="CP144700">
    <property type="protein sequence ID" value="WVZ26081.1"/>
    <property type="molecule type" value="Genomic_DNA"/>
</dbReference>
<evidence type="ECO:0000256" key="1">
    <source>
        <dbReference type="ARBA" id="ARBA00004123"/>
    </source>
</evidence>
<dbReference type="AlphaFoldDB" id="A0AAQ3PC28"/>
<feature type="domain" description="WRKY" evidence="6">
    <location>
        <begin position="20"/>
        <end position="58"/>
    </location>
</feature>
<evidence type="ECO:0000256" key="4">
    <source>
        <dbReference type="ARBA" id="ARBA00023163"/>
    </source>
</evidence>
<dbReference type="InterPro" id="IPR044810">
    <property type="entry name" value="WRKY_plant"/>
</dbReference>
<keyword evidence="5" id="KW-0539">Nucleus</keyword>
<keyword evidence="4" id="KW-0804">Transcription</keyword>
<protein>
    <recommendedName>
        <fullName evidence="6">WRKY domain-containing protein</fullName>
    </recommendedName>
</protein>
<evidence type="ECO:0000256" key="2">
    <source>
        <dbReference type="ARBA" id="ARBA00023015"/>
    </source>
</evidence>
<evidence type="ECO:0000256" key="3">
    <source>
        <dbReference type="ARBA" id="ARBA00023125"/>
    </source>
</evidence>
<name>A0AAQ3PC28_VIGMU</name>
<dbReference type="PANTHER" id="PTHR31282">
    <property type="entry name" value="WRKY TRANSCRIPTION FACTOR 21-RELATED"/>
    <property type="match status" value="1"/>
</dbReference>
<dbReference type="InterPro" id="IPR003657">
    <property type="entry name" value="WRKY_dom"/>
</dbReference>
<dbReference type="PROSITE" id="PS50811">
    <property type="entry name" value="WRKY"/>
    <property type="match status" value="1"/>
</dbReference>
<evidence type="ECO:0000313" key="7">
    <source>
        <dbReference type="EMBL" id="WVZ26081.1"/>
    </source>
</evidence>
<proteinExistence type="predicted"/>
<reference evidence="7 8" key="1">
    <citation type="journal article" date="2023" name="Life. Sci Alliance">
        <title>Evolutionary insights into 3D genome organization and epigenetic landscape of Vigna mungo.</title>
        <authorList>
            <person name="Junaid A."/>
            <person name="Singh B."/>
            <person name="Bhatia S."/>
        </authorList>
    </citation>
    <scope>NUCLEOTIDE SEQUENCE [LARGE SCALE GENOMIC DNA]</scope>
    <source>
        <strain evidence="7">Urdbean</strain>
    </source>
</reference>
<dbReference type="Pfam" id="PF03106">
    <property type="entry name" value="WRKY"/>
    <property type="match status" value="1"/>
</dbReference>
<keyword evidence="3" id="KW-0238">DNA-binding</keyword>
<dbReference type="GO" id="GO:0003700">
    <property type="term" value="F:DNA-binding transcription factor activity"/>
    <property type="evidence" value="ECO:0007669"/>
    <property type="project" value="InterPro"/>
</dbReference>
<evidence type="ECO:0000256" key="5">
    <source>
        <dbReference type="ARBA" id="ARBA00023242"/>
    </source>
</evidence>
<evidence type="ECO:0000259" key="6">
    <source>
        <dbReference type="PROSITE" id="PS50811"/>
    </source>
</evidence>